<comment type="cofactor">
    <cofactor evidence="4">
        <name>Zn(2+)</name>
        <dbReference type="ChEBI" id="CHEBI:29105"/>
    </cofactor>
</comment>
<dbReference type="EMBL" id="DF144457">
    <property type="protein sequence ID" value="GAA56945.1"/>
    <property type="molecule type" value="Genomic_DNA"/>
</dbReference>
<evidence type="ECO:0000256" key="13">
    <source>
        <dbReference type="ARBA" id="ARBA00023004"/>
    </source>
</evidence>
<dbReference type="NCBIfam" id="TIGR01163">
    <property type="entry name" value="rpe"/>
    <property type="match status" value="1"/>
</dbReference>
<feature type="domain" description="Palmitoyltransferase DHHC" evidence="20">
    <location>
        <begin position="31"/>
        <end position="66"/>
    </location>
</feature>
<dbReference type="HAMAP" id="MF_02227">
    <property type="entry name" value="RPE"/>
    <property type="match status" value="1"/>
</dbReference>
<evidence type="ECO:0000256" key="17">
    <source>
        <dbReference type="ARBA" id="ARBA00023277"/>
    </source>
</evidence>
<dbReference type="Pfam" id="PF01529">
    <property type="entry name" value="DHHC"/>
    <property type="match status" value="1"/>
</dbReference>
<protein>
    <recommendedName>
        <fullName evidence="19">Palmitoyltransferase</fullName>
        <ecNumber evidence="19">2.3.1.225</ecNumber>
    </recommendedName>
</protein>
<comment type="subcellular location">
    <subcellularLocation>
        <location evidence="6">Membrane</location>
        <topology evidence="6">Multi-pass membrane protein</topology>
    </subcellularLocation>
</comment>
<comment type="catalytic activity">
    <reaction evidence="19">
        <text>L-cysteinyl-[protein] + hexadecanoyl-CoA = S-hexadecanoyl-L-cysteinyl-[protein] + CoA</text>
        <dbReference type="Rhea" id="RHEA:36683"/>
        <dbReference type="Rhea" id="RHEA-COMP:10131"/>
        <dbReference type="Rhea" id="RHEA-COMP:11032"/>
        <dbReference type="ChEBI" id="CHEBI:29950"/>
        <dbReference type="ChEBI" id="CHEBI:57287"/>
        <dbReference type="ChEBI" id="CHEBI:57379"/>
        <dbReference type="ChEBI" id="CHEBI:74151"/>
        <dbReference type="EC" id="2.3.1.225"/>
    </reaction>
</comment>
<reference key="2">
    <citation type="submission" date="2011-10" db="EMBL/GenBank/DDBJ databases">
        <title>The genome and transcriptome sequence of Clonorchis sinensis provide insights into the carcinogenic liver fluke.</title>
        <authorList>
            <person name="Wang X."/>
            <person name="Huang Y."/>
            <person name="Chen W."/>
            <person name="Liu H."/>
            <person name="Guo L."/>
            <person name="Chen Y."/>
            <person name="Luo F."/>
            <person name="Zhou W."/>
            <person name="Sun J."/>
            <person name="Mao Q."/>
            <person name="Liang P."/>
            <person name="Zhou C."/>
            <person name="Tian Y."/>
            <person name="Men J."/>
            <person name="Lv X."/>
            <person name="Huang L."/>
            <person name="Zhou J."/>
            <person name="Hu Y."/>
            <person name="Li R."/>
            <person name="Zhang F."/>
            <person name="Lei H."/>
            <person name="Li X."/>
            <person name="Hu X."/>
            <person name="Liang C."/>
            <person name="Xu J."/>
            <person name="Wu Z."/>
            <person name="Yu X."/>
        </authorList>
    </citation>
    <scope>NUCLEOTIDE SEQUENCE</scope>
    <source>
        <strain>Henan</strain>
    </source>
</reference>
<dbReference type="PANTHER" id="PTHR11749">
    <property type="entry name" value="RIBULOSE-5-PHOSPHATE-3-EPIMERASE"/>
    <property type="match status" value="1"/>
</dbReference>
<comment type="subunit">
    <text evidence="8">Homodimer.</text>
</comment>
<comment type="catalytic activity">
    <reaction evidence="1">
        <text>D-ribulose 5-phosphate = D-xylulose 5-phosphate</text>
        <dbReference type="Rhea" id="RHEA:13677"/>
        <dbReference type="ChEBI" id="CHEBI:57737"/>
        <dbReference type="ChEBI" id="CHEBI:58121"/>
        <dbReference type="EC" id="5.1.3.1"/>
    </reaction>
</comment>
<dbReference type="Pfam" id="PF00834">
    <property type="entry name" value="Ribul_P_3_epim"/>
    <property type="match status" value="1"/>
</dbReference>
<evidence type="ECO:0000256" key="7">
    <source>
        <dbReference type="ARBA" id="ARBA00009541"/>
    </source>
</evidence>
<evidence type="ECO:0000256" key="19">
    <source>
        <dbReference type="RuleBase" id="RU079119"/>
    </source>
</evidence>
<evidence type="ECO:0000256" key="10">
    <source>
        <dbReference type="ARBA" id="ARBA00022723"/>
    </source>
</evidence>
<keyword evidence="9" id="KW-0812">Transmembrane</keyword>
<evidence type="ECO:0000256" key="18">
    <source>
        <dbReference type="ARBA" id="ARBA00057323"/>
    </source>
</evidence>
<evidence type="ECO:0000256" key="3">
    <source>
        <dbReference type="ARBA" id="ARBA00001941"/>
    </source>
</evidence>
<evidence type="ECO:0000256" key="9">
    <source>
        <dbReference type="ARBA" id="ARBA00022692"/>
    </source>
</evidence>
<evidence type="ECO:0000256" key="15">
    <source>
        <dbReference type="ARBA" id="ARBA00023211"/>
    </source>
</evidence>
<dbReference type="InterPro" id="IPR013785">
    <property type="entry name" value="Aldolase_TIM"/>
</dbReference>
<dbReference type="NCBIfam" id="NF004076">
    <property type="entry name" value="PRK05581.1-4"/>
    <property type="match status" value="1"/>
</dbReference>
<dbReference type="Gene3D" id="3.20.20.70">
    <property type="entry name" value="Aldolase class I"/>
    <property type="match status" value="1"/>
</dbReference>
<keyword evidence="16" id="KW-0413">Isomerase</keyword>
<comment type="cofactor">
    <cofactor evidence="5">
        <name>Fe(2+)</name>
        <dbReference type="ChEBI" id="CHEBI:29033"/>
    </cofactor>
</comment>
<keyword evidence="14" id="KW-0472">Membrane</keyword>
<evidence type="ECO:0000256" key="8">
    <source>
        <dbReference type="ARBA" id="ARBA00011738"/>
    </source>
</evidence>
<evidence type="ECO:0000256" key="12">
    <source>
        <dbReference type="ARBA" id="ARBA00022989"/>
    </source>
</evidence>
<dbReference type="InterPro" id="IPR011060">
    <property type="entry name" value="RibuloseP-bd_barrel"/>
</dbReference>
<evidence type="ECO:0000256" key="16">
    <source>
        <dbReference type="ARBA" id="ARBA00023235"/>
    </source>
</evidence>
<keyword evidence="10" id="KW-0479">Metal-binding</keyword>
<dbReference type="GO" id="GO:0006098">
    <property type="term" value="P:pentose-phosphate shunt"/>
    <property type="evidence" value="ECO:0007669"/>
    <property type="project" value="InterPro"/>
</dbReference>
<dbReference type="GO" id="GO:0016020">
    <property type="term" value="C:membrane"/>
    <property type="evidence" value="ECO:0007669"/>
    <property type="project" value="UniProtKB-SubCell"/>
</dbReference>
<dbReference type="GO" id="GO:0004750">
    <property type="term" value="F:D-ribulose-phosphate 3-epimerase activity"/>
    <property type="evidence" value="ECO:0007669"/>
    <property type="project" value="UniProtKB-EC"/>
</dbReference>
<evidence type="ECO:0000313" key="22">
    <source>
        <dbReference type="Proteomes" id="UP000008909"/>
    </source>
</evidence>
<dbReference type="FunFam" id="3.20.20.70:FF:000191">
    <property type="entry name" value="ribulose-phosphate 3-epimerase isoform X2"/>
    <property type="match status" value="1"/>
</dbReference>
<keyword evidence="12" id="KW-1133">Transmembrane helix</keyword>
<dbReference type="CDD" id="cd00429">
    <property type="entry name" value="RPE"/>
    <property type="match status" value="1"/>
</dbReference>
<proteinExistence type="inferred from homology"/>
<comment type="similarity">
    <text evidence="19">Belongs to the DHHC palmitoyltransferase family.</text>
</comment>
<comment type="cofactor">
    <cofactor evidence="2">
        <name>Mn(2+)</name>
        <dbReference type="ChEBI" id="CHEBI:29035"/>
    </cofactor>
</comment>
<sequence length="450" mass="49630">MVFFHYLSAIFTNAGSIPEVLPLELAPTVTMCYRCAVPRPPRAHHCNVCGGCVLRMDHHCPWIANCCRWSVYGHCWSRRFCQAFNRTPTVINAHMRSDDHACSKPVLIGPSILNADLSRLADVCTNLVTAGADYLHLDVMDGHFVPNITIGHPVVSSLKRNLPNSTFLDLHMMVAEPEKWIAGMKAAGASQYTFHYEASNNVARCIRLIKEADMKVGLGIKPKTPVIEILPYVDSVDMVLIMTVEPGFGGQKFMADMLPKVKFLRDQYAHLDIAVDGGVTQKTIRDCAEAGANMIVSGTEITSSDDPGTVMRLMKSTAVERNKFMHPDLHNETKSGSICAIGFSGLPCTQYSLSEGSFRAKPKPKKAKKPIIDTTDGAEHHLSLLFDESGAKKSNKMEGERPTASRNQTLLGLRISRQAAETLLCSIVSHHPASKHAEDHADLIRRSKYH</sequence>
<dbReference type="GO" id="GO:0046872">
    <property type="term" value="F:metal ion binding"/>
    <property type="evidence" value="ECO:0007669"/>
    <property type="project" value="UniProtKB-KW"/>
</dbReference>
<evidence type="ECO:0000256" key="6">
    <source>
        <dbReference type="ARBA" id="ARBA00004141"/>
    </source>
</evidence>
<evidence type="ECO:0000259" key="20">
    <source>
        <dbReference type="Pfam" id="PF01529"/>
    </source>
</evidence>
<keyword evidence="22" id="KW-1185">Reference proteome</keyword>
<evidence type="ECO:0000256" key="1">
    <source>
        <dbReference type="ARBA" id="ARBA00001782"/>
    </source>
</evidence>
<gene>
    <name evidence="21" type="ORF">CLF_111866</name>
</gene>
<dbReference type="PROSITE" id="PS01085">
    <property type="entry name" value="RIBUL_P_3_EPIMER_1"/>
    <property type="match status" value="1"/>
</dbReference>
<evidence type="ECO:0000256" key="14">
    <source>
        <dbReference type="ARBA" id="ARBA00023136"/>
    </source>
</evidence>
<comment type="cofactor">
    <cofactor evidence="3">
        <name>Co(2+)</name>
        <dbReference type="ChEBI" id="CHEBI:48828"/>
    </cofactor>
</comment>
<reference evidence="21" key="1">
    <citation type="journal article" date="2011" name="Genome Biol.">
        <title>The draft genome of the carcinogenic human liver fluke Clonorchis sinensis.</title>
        <authorList>
            <person name="Wang X."/>
            <person name="Chen W."/>
            <person name="Huang Y."/>
            <person name="Sun J."/>
            <person name="Men J."/>
            <person name="Liu H."/>
            <person name="Luo F."/>
            <person name="Guo L."/>
            <person name="Lv X."/>
            <person name="Deng C."/>
            <person name="Zhou C."/>
            <person name="Fan Y."/>
            <person name="Li X."/>
            <person name="Huang L."/>
            <person name="Hu Y."/>
            <person name="Liang C."/>
            <person name="Hu X."/>
            <person name="Xu J."/>
            <person name="Yu X."/>
        </authorList>
    </citation>
    <scope>NUCLEOTIDE SEQUENCE [LARGE SCALE GENOMIC DNA]</scope>
    <source>
        <strain evidence="21">Henan</strain>
    </source>
</reference>
<evidence type="ECO:0000313" key="21">
    <source>
        <dbReference type="EMBL" id="GAA56945.1"/>
    </source>
</evidence>
<dbReference type="GO" id="GO:0005975">
    <property type="term" value="P:carbohydrate metabolic process"/>
    <property type="evidence" value="ECO:0007669"/>
    <property type="project" value="InterPro"/>
</dbReference>
<evidence type="ECO:0000256" key="4">
    <source>
        <dbReference type="ARBA" id="ARBA00001947"/>
    </source>
</evidence>
<dbReference type="AlphaFoldDB" id="G7YVG5"/>
<dbReference type="SUPFAM" id="SSF51366">
    <property type="entry name" value="Ribulose-phoshate binding barrel"/>
    <property type="match status" value="1"/>
</dbReference>
<dbReference type="PROSITE" id="PS01086">
    <property type="entry name" value="RIBUL_P_3_EPIMER_2"/>
    <property type="match status" value="1"/>
</dbReference>
<organism evidence="21 22">
    <name type="scientific">Clonorchis sinensis</name>
    <name type="common">Chinese liver fluke</name>
    <dbReference type="NCBI Taxonomy" id="79923"/>
    <lineage>
        <taxon>Eukaryota</taxon>
        <taxon>Metazoa</taxon>
        <taxon>Spiralia</taxon>
        <taxon>Lophotrochozoa</taxon>
        <taxon>Platyhelminthes</taxon>
        <taxon>Trematoda</taxon>
        <taxon>Digenea</taxon>
        <taxon>Opisthorchiida</taxon>
        <taxon>Opisthorchiata</taxon>
        <taxon>Opisthorchiidae</taxon>
        <taxon>Clonorchis</taxon>
    </lineage>
</organism>
<comment type="similarity">
    <text evidence="7">Belongs to the ribulose-phosphate 3-epimerase family.</text>
</comment>
<comment type="function">
    <text evidence="18">Catalyzes the reversible epimerization of D-ribulose 5-phosphate to D-xylulose 5-phosphate.</text>
</comment>
<dbReference type="Proteomes" id="UP000008909">
    <property type="component" value="Unassembled WGS sequence"/>
</dbReference>
<evidence type="ECO:0000256" key="5">
    <source>
        <dbReference type="ARBA" id="ARBA00001954"/>
    </source>
</evidence>
<keyword evidence="19" id="KW-0012">Acyltransferase</keyword>
<keyword evidence="19" id="KW-0808">Transferase</keyword>
<dbReference type="GO" id="GO:0019706">
    <property type="term" value="F:protein-cysteine S-palmitoyltransferase activity"/>
    <property type="evidence" value="ECO:0007669"/>
    <property type="project" value="UniProtKB-EC"/>
</dbReference>
<accession>G7YVG5</accession>
<dbReference type="InterPro" id="IPR026019">
    <property type="entry name" value="Ribul_P_3_epim"/>
</dbReference>
<keyword evidence="13" id="KW-0408">Iron</keyword>
<comment type="domain">
    <text evidence="19">The DHHC domain is required for palmitoyltransferase activity.</text>
</comment>
<dbReference type="PROSITE" id="PS50216">
    <property type="entry name" value="DHHC"/>
    <property type="match status" value="1"/>
</dbReference>
<dbReference type="EC" id="2.3.1.225" evidence="19"/>
<keyword evidence="17" id="KW-0119">Carbohydrate metabolism</keyword>
<dbReference type="InterPro" id="IPR000056">
    <property type="entry name" value="Ribul_P_3_epim-like"/>
</dbReference>
<dbReference type="InterPro" id="IPR001594">
    <property type="entry name" value="Palmitoyltrfase_DHHC"/>
</dbReference>
<evidence type="ECO:0000256" key="2">
    <source>
        <dbReference type="ARBA" id="ARBA00001936"/>
    </source>
</evidence>
<keyword evidence="11" id="KW-0862">Zinc</keyword>
<keyword evidence="15" id="KW-0464">Manganese</keyword>
<name>G7YVG5_CLOSI</name>
<evidence type="ECO:0000256" key="11">
    <source>
        <dbReference type="ARBA" id="ARBA00022833"/>
    </source>
</evidence>